<dbReference type="Proteomes" id="UP001596500">
    <property type="component" value="Unassembled WGS sequence"/>
</dbReference>
<gene>
    <name evidence="1" type="ORF">ACFQNG_12765</name>
</gene>
<protein>
    <submittedName>
        <fullName evidence="1">Uncharacterized protein</fullName>
    </submittedName>
</protein>
<dbReference type="EMBL" id="JBHTBW010000041">
    <property type="protein sequence ID" value="MFC7441965.1"/>
    <property type="molecule type" value="Genomic_DNA"/>
</dbReference>
<keyword evidence="2" id="KW-1185">Reference proteome</keyword>
<comment type="caution">
    <text evidence="1">The sequence shown here is derived from an EMBL/GenBank/DDBJ whole genome shotgun (WGS) entry which is preliminary data.</text>
</comment>
<accession>A0ABW2RLW3</accession>
<organism evidence="1 2">
    <name type="scientific">Laceyella putida</name>
    <dbReference type="NCBI Taxonomy" id="110101"/>
    <lineage>
        <taxon>Bacteria</taxon>
        <taxon>Bacillati</taxon>
        <taxon>Bacillota</taxon>
        <taxon>Bacilli</taxon>
        <taxon>Bacillales</taxon>
        <taxon>Thermoactinomycetaceae</taxon>
        <taxon>Laceyella</taxon>
    </lineage>
</organism>
<reference evidence="2" key="1">
    <citation type="journal article" date="2019" name="Int. J. Syst. Evol. Microbiol.">
        <title>The Global Catalogue of Microorganisms (GCM) 10K type strain sequencing project: providing services to taxonomists for standard genome sequencing and annotation.</title>
        <authorList>
            <consortium name="The Broad Institute Genomics Platform"/>
            <consortium name="The Broad Institute Genome Sequencing Center for Infectious Disease"/>
            <person name="Wu L."/>
            <person name="Ma J."/>
        </authorList>
    </citation>
    <scope>NUCLEOTIDE SEQUENCE [LARGE SCALE GENOMIC DNA]</scope>
    <source>
        <strain evidence="2">CGMCC 1.12942</strain>
    </source>
</reference>
<sequence length="195" mass="22434">MRHDRDDGEKAKIEQSALDLVDESRTTYVPNPNTFASFTGMDEAIQELVRMLETVKKEKKFTGMILYGTSRDKVALAEAVASYLGCAYYDLVTDDSAENDDLDKTTSQEFSRKFVQFLAADIKRRERAVVCWVDQADDFYKEMDDWEKELEDLFATTILTMENVIAVNVIDAPELITTDCYQPANYDFKLRVDER</sequence>
<dbReference type="Gene3D" id="3.40.50.300">
    <property type="entry name" value="P-loop containing nucleotide triphosphate hydrolases"/>
    <property type="match status" value="1"/>
</dbReference>
<dbReference type="InterPro" id="IPR027417">
    <property type="entry name" value="P-loop_NTPase"/>
</dbReference>
<evidence type="ECO:0000313" key="1">
    <source>
        <dbReference type="EMBL" id="MFC7441965.1"/>
    </source>
</evidence>
<dbReference type="RefSeq" id="WP_379865531.1">
    <property type="nucleotide sequence ID" value="NZ_JBHTBW010000041.1"/>
</dbReference>
<proteinExistence type="predicted"/>
<name>A0ABW2RLW3_9BACL</name>
<evidence type="ECO:0000313" key="2">
    <source>
        <dbReference type="Proteomes" id="UP001596500"/>
    </source>
</evidence>